<dbReference type="AlphaFoldDB" id="A0AAN8U4E9"/>
<accession>A0AAN8U4E9</accession>
<evidence type="ECO:0000259" key="1">
    <source>
        <dbReference type="Pfam" id="PF07734"/>
    </source>
</evidence>
<comment type="caution">
    <text evidence="2">The sequence shown here is derived from an EMBL/GenBank/DDBJ whole genome shotgun (WGS) entry which is preliminary data.</text>
</comment>
<organism evidence="2 3">
    <name type="scientific">Solanum bulbocastanum</name>
    <name type="common">Wild potato</name>
    <dbReference type="NCBI Taxonomy" id="147425"/>
    <lineage>
        <taxon>Eukaryota</taxon>
        <taxon>Viridiplantae</taxon>
        <taxon>Streptophyta</taxon>
        <taxon>Embryophyta</taxon>
        <taxon>Tracheophyta</taxon>
        <taxon>Spermatophyta</taxon>
        <taxon>Magnoliopsida</taxon>
        <taxon>eudicotyledons</taxon>
        <taxon>Gunneridae</taxon>
        <taxon>Pentapetalae</taxon>
        <taxon>asterids</taxon>
        <taxon>lamiids</taxon>
        <taxon>Solanales</taxon>
        <taxon>Solanaceae</taxon>
        <taxon>Solanoideae</taxon>
        <taxon>Solaneae</taxon>
        <taxon>Solanum</taxon>
    </lineage>
</organism>
<evidence type="ECO:0000313" key="3">
    <source>
        <dbReference type="Proteomes" id="UP001371456"/>
    </source>
</evidence>
<protein>
    <recommendedName>
        <fullName evidence="1">F-box associated beta-propeller type 1 domain-containing protein</fullName>
    </recommendedName>
</protein>
<sequence>MPEKWKQIVGSCNGLVLVLNEEDVTFLINPTTLEYRRICSPLALPKRGTSTAYALGYDFVSDDYKFITLSYYRDVLESNLYCTFVDVYSARMGFWRRLESISHYGAIHIPDFGVFLNGVLHWLVGKNYCSPSVIVVVDLTNEKFFEVPIPTNSILSFYGILALRGCVCALGKRRNENEIDGWMMKEMRWNHYNRRRVVESLGVRFQLVFILLIERLGVRFQFPFDFARFIKIFGELCISSWSMEAQNSFLPAPFNSFDIKKYNGEHVILEVDTGLKN</sequence>
<reference evidence="2 3" key="1">
    <citation type="submission" date="2024-02" db="EMBL/GenBank/DDBJ databases">
        <title>de novo genome assembly of Solanum bulbocastanum strain 11H21.</title>
        <authorList>
            <person name="Hosaka A.J."/>
        </authorList>
    </citation>
    <scope>NUCLEOTIDE SEQUENCE [LARGE SCALE GENOMIC DNA]</scope>
    <source>
        <tissue evidence="2">Young leaves</tissue>
    </source>
</reference>
<dbReference type="InterPro" id="IPR006527">
    <property type="entry name" value="F-box-assoc_dom_typ1"/>
</dbReference>
<gene>
    <name evidence="2" type="ORF">RDI58_001088</name>
</gene>
<dbReference type="InterPro" id="IPR017451">
    <property type="entry name" value="F-box-assoc_interact_dom"/>
</dbReference>
<dbReference type="PANTHER" id="PTHR31672:SF13">
    <property type="entry name" value="F-BOX PROTEIN CPR30-LIKE"/>
    <property type="match status" value="1"/>
</dbReference>
<dbReference type="InterPro" id="IPR050796">
    <property type="entry name" value="SCF_F-box_component"/>
</dbReference>
<dbReference type="NCBIfam" id="TIGR01640">
    <property type="entry name" value="F_box_assoc_1"/>
    <property type="match status" value="1"/>
</dbReference>
<dbReference type="PANTHER" id="PTHR31672">
    <property type="entry name" value="BNACNNG10540D PROTEIN"/>
    <property type="match status" value="1"/>
</dbReference>
<dbReference type="EMBL" id="JBANQN010000001">
    <property type="protein sequence ID" value="KAK6803304.1"/>
    <property type="molecule type" value="Genomic_DNA"/>
</dbReference>
<evidence type="ECO:0000313" key="2">
    <source>
        <dbReference type="EMBL" id="KAK6803304.1"/>
    </source>
</evidence>
<name>A0AAN8U4E9_SOLBU</name>
<dbReference type="Proteomes" id="UP001371456">
    <property type="component" value="Unassembled WGS sequence"/>
</dbReference>
<proteinExistence type="predicted"/>
<keyword evidence="3" id="KW-1185">Reference proteome</keyword>
<feature type="domain" description="F-box associated beta-propeller type 1" evidence="1">
    <location>
        <begin position="9"/>
        <end position="191"/>
    </location>
</feature>
<dbReference type="Pfam" id="PF07734">
    <property type="entry name" value="FBA_1"/>
    <property type="match status" value="1"/>
</dbReference>